<keyword evidence="1" id="KW-0560">Oxidoreductase</keyword>
<accession>A0ACB8RHB6</accession>
<dbReference type="EMBL" id="MU276023">
    <property type="protein sequence ID" value="KAI0043315.1"/>
    <property type="molecule type" value="Genomic_DNA"/>
</dbReference>
<gene>
    <name evidence="1" type="ORF">FA95DRAFT_1477095</name>
</gene>
<feature type="non-terminal residue" evidence="1">
    <location>
        <position position="1"/>
    </location>
</feature>
<comment type="caution">
    <text evidence="1">The sequence shown here is derived from an EMBL/GenBank/DDBJ whole genome shotgun (WGS) entry which is preliminary data.</text>
</comment>
<evidence type="ECO:0000313" key="2">
    <source>
        <dbReference type="Proteomes" id="UP000814033"/>
    </source>
</evidence>
<reference evidence="1" key="2">
    <citation type="journal article" date="2022" name="New Phytol.">
        <title>Evolutionary transition to the ectomycorrhizal habit in the genomes of a hyperdiverse lineage of mushroom-forming fungi.</title>
        <authorList>
            <person name="Looney B."/>
            <person name="Miyauchi S."/>
            <person name="Morin E."/>
            <person name="Drula E."/>
            <person name="Courty P.E."/>
            <person name="Kohler A."/>
            <person name="Kuo A."/>
            <person name="LaButti K."/>
            <person name="Pangilinan J."/>
            <person name="Lipzen A."/>
            <person name="Riley R."/>
            <person name="Andreopoulos W."/>
            <person name="He G."/>
            <person name="Johnson J."/>
            <person name="Nolan M."/>
            <person name="Tritt A."/>
            <person name="Barry K.W."/>
            <person name="Grigoriev I.V."/>
            <person name="Nagy L.G."/>
            <person name="Hibbett D."/>
            <person name="Henrissat B."/>
            <person name="Matheny P.B."/>
            <person name="Labbe J."/>
            <person name="Martin F.M."/>
        </authorList>
    </citation>
    <scope>NUCLEOTIDE SEQUENCE</scope>
    <source>
        <strain evidence="1">FP105234-sp</strain>
    </source>
</reference>
<sequence length="238" mass="25189">LPYVSAHGFLTQVTIDGKPYQGNAPGDNHPFASPIRQVTDVSPIKGASNAALTCGLGAQAASTVAPANPGDRVDFHWGDLNNQPWIHDTGPMMTYMALCDGSTCDKFDAQSAKWFKIDQIGKKPSNDSDANPVWYQVDVQKNQSVSVTLPKDIAPGDYLIRHEIIALHLATSIGGAEFYPSCTQVRVGGSGSGTPSSTVSFPGGYNDTEPGIFDADIFNPGDKYVFPGPPLSNIASSS</sequence>
<feature type="non-terminal residue" evidence="1">
    <location>
        <position position="238"/>
    </location>
</feature>
<evidence type="ECO:0000313" key="1">
    <source>
        <dbReference type="EMBL" id="KAI0043315.1"/>
    </source>
</evidence>
<dbReference type="Proteomes" id="UP000814033">
    <property type="component" value="Unassembled WGS sequence"/>
</dbReference>
<keyword evidence="1" id="KW-0503">Monooxygenase</keyword>
<reference evidence="1" key="1">
    <citation type="submission" date="2021-02" db="EMBL/GenBank/DDBJ databases">
        <authorList>
            <consortium name="DOE Joint Genome Institute"/>
            <person name="Ahrendt S."/>
            <person name="Looney B.P."/>
            <person name="Miyauchi S."/>
            <person name="Morin E."/>
            <person name="Drula E."/>
            <person name="Courty P.E."/>
            <person name="Chicoki N."/>
            <person name="Fauchery L."/>
            <person name="Kohler A."/>
            <person name="Kuo A."/>
            <person name="Labutti K."/>
            <person name="Pangilinan J."/>
            <person name="Lipzen A."/>
            <person name="Riley R."/>
            <person name="Andreopoulos W."/>
            <person name="He G."/>
            <person name="Johnson J."/>
            <person name="Barry K.W."/>
            <person name="Grigoriev I.V."/>
            <person name="Nagy L."/>
            <person name="Hibbett D."/>
            <person name="Henrissat B."/>
            <person name="Matheny P.B."/>
            <person name="Labbe J."/>
            <person name="Martin F."/>
        </authorList>
    </citation>
    <scope>NUCLEOTIDE SEQUENCE</scope>
    <source>
        <strain evidence="1">FP105234-sp</strain>
    </source>
</reference>
<name>A0ACB8RHB6_9AGAM</name>
<organism evidence="1 2">
    <name type="scientific">Auriscalpium vulgare</name>
    <dbReference type="NCBI Taxonomy" id="40419"/>
    <lineage>
        <taxon>Eukaryota</taxon>
        <taxon>Fungi</taxon>
        <taxon>Dikarya</taxon>
        <taxon>Basidiomycota</taxon>
        <taxon>Agaricomycotina</taxon>
        <taxon>Agaricomycetes</taxon>
        <taxon>Russulales</taxon>
        <taxon>Auriscalpiaceae</taxon>
        <taxon>Auriscalpium</taxon>
    </lineage>
</organism>
<protein>
    <submittedName>
        <fullName evidence="1">Lytic polysaccharide monooxygenase</fullName>
    </submittedName>
</protein>
<proteinExistence type="predicted"/>
<keyword evidence="2" id="KW-1185">Reference proteome</keyword>